<organism evidence="2">
    <name type="scientific">Oikopleura dioica</name>
    <name type="common">Tunicate</name>
    <dbReference type="NCBI Taxonomy" id="34765"/>
    <lineage>
        <taxon>Eukaryota</taxon>
        <taxon>Metazoa</taxon>
        <taxon>Chordata</taxon>
        <taxon>Tunicata</taxon>
        <taxon>Appendicularia</taxon>
        <taxon>Copelata</taxon>
        <taxon>Oikopleuridae</taxon>
        <taxon>Oikopleura</taxon>
    </lineage>
</organism>
<proteinExistence type="predicted"/>
<protein>
    <submittedName>
        <fullName evidence="2">Uncharacterized protein</fullName>
    </submittedName>
</protein>
<reference evidence="2" key="1">
    <citation type="journal article" date="2010" name="Science">
        <title>Plasticity of animal genome architecture unmasked by rapid evolution of a pelagic tunicate.</title>
        <authorList>
            <person name="Denoeud F."/>
            <person name="Henriet S."/>
            <person name="Mungpakdee S."/>
            <person name="Aury J.M."/>
            <person name="Da Silva C."/>
            <person name="Brinkmann H."/>
            <person name="Mikhaleva J."/>
            <person name="Olsen L.C."/>
            <person name="Jubin C."/>
            <person name="Canestro C."/>
            <person name="Bouquet J.M."/>
            <person name="Danks G."/>
            <person name="Poulain J."/>
            <person name="Campsteijn C."/>
            <person name="Adamski M."/>
            <person name="Cross I."/>
            <person name="Yadetie F."/>
            <person name="Muffato M."/>
            <person name="Louis A."/>
            <person name="Butcher S."/>
            <person name="Tsagkogeorga G."/>
            <person name="Konrad A."/>
            <person name="Singh S."/>
            <person name="Jensen M.F."/>
            <person name="Cong E.H."/>
            <person name="Eikeseth-Otteraa H."/>
            <person name="Noel B."/>
            <person name="Anthouard V."/>
            <person name="Porcel B.M."/>
            <person name="Kachouri-Lafond R."/>
            <person name="Nishino A."/>
            <person name="Ugolini M."/>
            <person name="Chourrout P."/>
            <person name="Nishida H."/>
            <person name="Aasland R."/>
            <person name="Huzurbazar S."/>
            <person name="Westhof E."/>
            <person name="Delsuc F."/>
            <person name="Lehrach H."/>
            <person name="Reinhardt R."/>
            <person name="Weissenbach J."/>
            <person name="Roy S.W."/>
            <person name="Artiguenave F."/>
            <person name="Postlethwait J.H."/>
            <person name="Manak J.R."/>
            <person name="Thompson E.M."/>
            <person name="Jaillon O."/>
            <person name="Du Pasquier L."/>
            <person name="Boudinot P."/>
            <person name="Liberles D.A."/>
            <person name="Volff J.N."/>
            <person name="Philippe H."/>
            <person name="Lenhard B."/>
            <person name="Roest Crollius H."/>
            <person name="Wincker P."/>
            <person name="Chourrout D."/>
        </authorList>
    </citation>
    <scope>NUCLEOTIDE SEQUENCE [LARGE SCALE GENOMIC DNA]</scope>
</reference>
<dbReference type="AlphaFoldDB" id="E4Z5R1"/>
<accession>E4Z5R1</accession>
<evidence type="ECO:0000313" key="2">
    <source>
        <dbReference type="EMBL" id="CBY43039.1"/>
    </source>
</evidence>
<gene>
    <name evidence="2" type="ORF">GSOID_T00026786001</name>
</gene>
<sequence length="213" mass="24303">MSSFVKVLQTLIGLTIIWVILLASTISFSSTETYRSSTLEKIHERKENPAKRNIFIEIDEEPKDQNSIEKNQIEENHKDKNYEESSKEKEKYALQFRIEKNRAFCENIKQTAHRVFVLFGKSSGNIGFKTCLVAKAASTTLTMASLLATGRINPSKSVTLEDVTNGDVRFNHKCINVNDGCLVQAYKFRPKSNSESEAKRKFFVKKIAKRKKS</sequence>
<feature type="region of interest" description="Disordered" evidence="1">
    <location>
        <begin position="65"/>
        <end position="86"/>
    </location>
</feature>
<name>E4Z5R1_OIKDI</name>
<dbReference type="EMBL" id="FN657767">
    <property type="protein sequence ID" value="CBY43039.1"/>
    <property type="molecule type" value="Genomic_DNA"/>
</dbReference>
<dbReference type="Proteomes" id="UP000011014">
    <property type="component" value="Unassembled WGS sequence"/>
</dbReference>
<evidence type="ECO:0000256" key="1">
    <source>
        <dbReference type="SAM" id="MobiDB-lite"/>
    </source>
</evidence>